<dbReference type="SUPFAM" id="SSF55718">
    <property type="entry name" value="SCP-like"/>
    <property type="match status" value="1"/>
</dbReference>
<accession>A0ABV7YX99</accession>
<keyword evidence="3" id="KW-1185">Reference proteome</keyword>
<gene>
    <name evidence="2" type="ORF">ACFOOI_12920</name>
</gene>
<sequence length="103" mass="11365">MTLQDYFDNLSSKVKPEDLEGIDTKINFDLKGEKVSLQVKDNKITVNQGEEAPDAEVNITAKAEDLLAIIKGDTNPMMAMMMGKLKISNPAAMMKYAKILGLM</sequence>
<comment type="caution">
    <text evidence="2">The sequence shown here is derived from an EMBL/GenBank/DDBJ whole genome shotgun (WGS) entry which is preliminary data.</text>
</comment>
<dbReference type="RefSeq" id="WP_379838393.1">
    <property type="nucleotide sequence ID" value="NZ_JBHRYQ010000001.1"/>
</dbReference>
<evidence type="ECO:0000313" key="2">
    <source>
        <dbReference type="EMBL" id="MFC3811556.1"/>
    </source>
</evidence>
<organism evidence="2 3">
    <name type="scientific">Lacihabitans lacunae</name>
    <dbReference type="NCBI Taxonomy" id="1028214"/>
    <lineage>
        <taxon>Bacteria</taxon>
        <taxon>Pseudomonadati</taxon>
        <taxon>Bacteroidota</taxon>
        <taxon>Cytophagia</taxon>
        <taxon>Cytophagales</taxon>
        <taxon>Leadbetterellaceae</taxon>
        <taxon>Lacihabitans</taxon>
    </lineage>
</organism>
<feature type="domain" description="SCP2" evidence="1">
    <location>
        <begin position="9"/>
        <end position="100"/>
    </location>
</feature>
<evidence type="ECO:0000259" key="1">
    <source>
        <dbReference type="Pfam" id="PF02036"/>
    </source>
</evidence>
<dbReference type="Pfam" id="PF02036">
    <property type="entry name" value="SCP2"/>
    <property type="match status" value="1"/>
</dbReference>
<dbReference type="EMBL" id="JBHRYQ010000001">
    <property type="protein sequence ID" value="MFC3811556.1"/>
    <property type="molecule type" value="Genomic_DNA"/>
</dbReference>
<dbReference type="InterPro" id="IPR036527">
    <property type="entry name" value="SCP2_sterol-bd_dom_sf"/>
</dbReference>
<dbReference type="Gene3D" id="3.30.1050.10">
    <property type="entry name" value="SCP2 sterol-binding domain"/>
    <property type="match status" value="1"/>
</dbReference>
<proteinExistence type="predicted"/>
<reference evidence="3" key="1">
    <citation type="journal article" date="2019" name="Int. J. Syst. Evol. Microbiol.">
        <title>The Global Catalogue of Microorganisms (GCM) 10K type strain sequencing project: providing services to taxonomists for standard genome sequencing and annotation.</title>
        <authorList>
            <consortium name="The Broad Institute Genomics Platform"/>
            <consortium name="The Broad Institute Genome Sequencing Center for Infectious Disease"/>
            <person name="Wu L."/>
            <person name="Ma J."/>
        </authorList>
    </citation>
    <scope>NUCLEOTIDE SEQUENCE [LARGE SCALE GENOMIC DNA]</scope>
    <source>
        <strain evidence="3">CECT 7956</strain>
    </source>
</reference>
<dbReference type="InterPro" id="IPR003033">
    <property type="entry name" value="SCP2_sterol-bd_dom"/>
</dbReference>
<name>A0ABV7YX99_9BACT</name>
<dbReference type="Proteomes" id="UP001595616">
    <property type="component" value="Unassembled WGS sequence"/>
</dbReference>
<evidence type="ECO:0000313" key="3">
    <source>
        <dbReference type="Proteomes" id="UP001595616"/>
    </source>
</evidence>
<protein>
    <submittedName>
        <fullName evidence="2">SCP2 sterol-binding domain-containing protein</fullName>
    </submittedName>
</protein>